<dbReference type="PROSITE" id="PS52045">
    <property type="entry name" value="NEPROSIN_PEP_CD"/>
    <property type="match status" value="1"/>
</dbReference>
<evidence type="ECO:0000259" key="2">
    <source>
        <dbReference type="PROSITE" id="PS52045"/>
    </source>
</evidence>
<sequence length="468" mass="53032">MILLDNGEVESEDDKEKEEDLGPVFDEQKWQFEYPTQGTLLVTRRSLSVQSKSNDREQRENLFHSRCLVKDKYVREQVTVPLTIGRYEDEILCNVLPMDASHILLGRPWQFDMRAIHDGYTNRHSFEHKGKKITLVPLTPLEVHQDQVQLKKSRDKEIKTTKPEEFSDIFPKENPNALVRSNRSVLPSCSFKVSENATYNCVDINKQPGIDHPLLQNHTIQVVGVRSRAGPYRGVEAWYNGYTLNIGKDQASYSEIYIGSWLNNQVNFIQACYIINPSFFGTRQLWTYGYFKGKDGKGCYNTACDGFIQVSRRIPIVQPINLNPGVPDWTRWSIHQDKATGNWWLTQLIKNASSVDIGYWPKELFDILNSGANTVGVGGIVRASHSGSSPPMGNGNFPVGGGRTDSALFTNIEALDSNYNSRKMNSFPMEILVDSPKCYGIRIGRVKPFHRTRLGFFFNYGGPGGNSC</sequence>
<evidence type="ECO:0000313" key="3">
    <source>
        <dbReference type="Proteomes" id="UP000694864"/>
    </source>
</evidence>
<feature type="domain" description="Neprosin PEP catalytic" evidence="2">
    <location>
        <begin position="213"/>
        <end position="468"/>
    </location>
</feature>
<organism evidence="3 4">
    <name type="scientific">Camelina sativa</name>
    <name type="common">False flax</name>
    <name type="synonym">Myagrum sativum</name>
    <dbReference type="NCBI Taxonomy" id="90675"/>
    <lineage>
        <taxon>Eukaryota</taxon>
        <taxon>Viridiplantae</taxon>
        <taxon>Streptophyta</taxon>
        <taxon>Embryophyta</taxon>
        <taxon>Tracheophyta</taxon>
        <taxon>Spermatophyta</taxon>
        <taxon>Magnoliopsida</taxon>
        <taxon>eudicotyledons</taxon>
        <taxon>Gunneridae</taxon>
        <taxon>Pentapetalae</taxon>
        <taxon>rosids</taxon>
        <taxon>malvids</taxon>
        <taxon>Brassicales</taxon>
        <taxon>Brassicaceae</taxon>
        <taxon>Camelineae</taxon>
        <taxon>Camelina</taxon>
    </lineage>
</organism>
<evidence type="ECO:0000256" key="1">
    <source>
        <dbReference type="SAM" id="MobiDB-lite"/>
    </source>
</evidence>
<dbReference type="RefSeq" id="XP_010495497.1">
    <property type="nucleotide sequence ID" value="XM_010497195.1"/>
</dbReference>
<dbReference type="Pfam" id="PF03080">
    <property type="entry name" value="Neprosin"/>
    <property type="match status" value="1"/>
</dbReference>
<gene>
    <name evidence="4" type="primary">LOC104772599</name>
</gene>
<dbReference type="PANTHER" id="PTHR31589">
    <property type="entry name" value="PROTEIN, PUTATIVE (DUF239)-RELATED-RELATED"/>
    <property type="match status" value="1"/>
</dbReference>
<dbReference type="PANTHER" id="PTHR31589:SF60">
    <property type="entry name" value="NEPROSIN DOMAIN-CONTAINING PROTEIN-RELATED"/>
    <property type="match status" value="1"/>
</dbReference>
<keyword evidence="3" id="KW-1185">Reference proteome</keyword>
<protein>
    <submittedName>
        <fullName evidence="4">Uncharacterized protein LOC104772599</fullName>
    </submittedName>
</protein>
<dbReference type="GeneID" id="104772599"/>
<proteinExistence type="predicted"/>
<evidence type="ECO:0000313" key="4">
    <source>
        <dbReference type="RefSeq" id="XP_010495497.1"/>
    </source>
</evidence>
<reference evidence="3" key="1">
    <citation type="journal article" date="2014" name="Nat. Commun.">
        <title>The emerging biofuel crop Camelina sativa retains a highly undifferentiated hexaploid genome structure.</title>
        <authorList>
            <person name="Kagale S."/>
            <person name="Koh C."/>
            <person name="Nixon J."/>
            <person name="Bollina V."/>
            <person name="Clarke W.E."/>
            <person name="Tuteja R."/>
            <person name="Spillane C."/>
            <person name="Robinson S.J."/>
            <person name="Links M.G."/>
            <person name="Clarke C."/>
            <person name="Higgins E.E."/>
            <person name="Huebert T."/>
            <person name="Sharpe A.G."/>
            <person name="Parkin I.A."/>
        </authorList>
    </citation>
    <scope>NUCLEOTIDE SEQUENCE [LARGE SCALE GENOMIC DNA]</scope>
    <source>
        <strain evidence="3">cv. DH55</strain>
    </source>
</reference>
<feature type="region of interest" description="Disordered" evidence="1">
    <location>
        <begin position="1"/>
        <end position="20"/>
    </location>
</feature>
<dbReference type="Proteomes" id="UP000694864">
    <property type="component" value="Chromosome 20"/>
</dbReference>
<reference evidence="4" key="2">
    <citation type="submission" date="2025-08" db="UniProtKB">
        <authorList>
            <consortium name="RefSeq"/>
        </authorList>
    </citation>
    <scope>IDENTIFICATION</scope>
    <source>
        <tissue evidence="4">Leaf</tissue>
    </source>
</reference>
<dbReference type="InterPro" id="IPR053168">
    <property type="entry name" value="Glutamic_endopeptidase"/>
</dbReference>
<name>A0ABM0Y4T0_CAMSA</name>
<accession>A0ABM0Y4T0</accession>
<dbReference type="InterPro" id="IPR004314">
    <property type="entry name" value="Neprosin"/>
</dbReference>
<feature type="compositionally biased region" description="Acidic residues" evidence="1">
    <location>
        <begin position="7"/>
        <end position="20"/>
    </location>
</feature>